<gene>
    <name evidence="2" type="ORF">P250_04089</name>
</gene>
<organism evidence="2 3">
    <name type="scientific">Francisella tularensis subsp. tularensis str. SCHU S4 substr. FSC237</name>
    <dbReference type="NCBI Taxonomy" id="1341660"/>
    <lineage>
        <taxon>Bacteria</taxon>
        <taxon>Pseudomonadati</taxon>
        <taxon>Pseudomonadota</taxon>
        <taxon>Gammaproteobacteria</taxon>
        <taxon>Thiotrichales</taxon>
        <taxon>Francisellaceae</taxon>
        <taxon>Francisella</taxon>
    </lineage>
</organism>
<name>A0AAD3AUU4_FRATT</name>
<dbReference type="EMBL" id="JIDS01000002">
    <property type="protein sequence ID" value="EZK39294.1"/>
    <property type="molecule type" value="Genomic_DNA"/>
</dbReference>
<dbReference type="AlphaFoldDB" id="A0AAD3AUU4"/>
<evidence type="ECO:0000256" key="1">
    <source>
        <dbReference type="SAM" id="SignalP"/>
    </source>
</evidence>
<keyword evidence="1" id="KW-0732">Signal</keyword>
<evidence type="ECO:0000313" key="3">
    <source>
        <dbReference type="Proteomes" id="UP000023806"/>
    </source>
</evidence>
<sequence length="86" mass="9367">MKYKKLLLTALMTACGATSYATAVDYKAGILISKDKKLIMLDLAMYVTSQDGALLQQLGLMSLAKVQHGKKLGQKDVKTLVLVHNL</sequence>
<comment type="caution">
    <text evidence="2">The sequence shown here is derived from an EMBL/GenBank/DDBJ whole genome shotgun (WGS) entry which is preliminary data.</text>
</comment>
<protein>
    <submittedName>
        <fullName evidence="2">Uncharacterized protein</fullName>
    </submittedName>
</protein>
<dbReference type="Proteomes" id="UP000023806">
    <property type="component" value="Unassembled WGS sequence"/>
</dbReference>
<feature type="chain" id="PRO_5042270511" evidence="1">
    <location>
        <begin position="24"/>
        <end position="86"/>
    </location>
</feature>
<feature type="signal peptide" evidence="1">
    <location>
        <begin position="1"/>
        <end position="23"/>
    </location>
</feature>
<proteinExistence type="predicted"/>
<reference evidence="2 3" key="1">
    <citation type="submission" date="2014-03" db="EMBL/GenBank/DDBJ databases">
        <title>The Genome Sequence of Francisella tularensis subsp. tularensis str. SCHU S4 substr. FSC043.</title>
        <authorList>
            <consortium name="The Broad Institute Genomics Platform"/>
            <consortium name="The Broad Institute Genome Sequencing Center for Infectious Disease"/>
            <person name="Chapman S.B."/>
            <person name="Guina T."/>
            <person name="Gelhaus C."/>
            <person name="Comer J."/>
            <person name="Sellati T."/>
            <person name="Sjostedt A."/>
            <person name="Young S.K."/>
            <person name="Zeng Q."/>
            <person name="Gargeya S."/>
            <person name="Abouelleil A."/>
            <person name="Alvarado L."/>
            <person name="Chapman S.B."/>
            <person name="Gainer-Dewar J."/>
            <person name="Goldberg J."/>
            <person name="Griggs A."/>
            <person name="Gujja S."/>
            <person name="Hansen M."/>
            <person name="Howarth C."/>
            <person name="Imamovic A."/>
            <person name="Larimer J."/>
            <person name="Murphy C."/>
            <person name="Naylor J."/>
            <person name="Pearson M."/>
            <person name="Poon T.W."/>
            <person name="Priest M."/>
            <person name="Roberts A."/>
            <person name="Saif S."/>
            <person name="Shea T."/>
            <person name="Sykes S."/>
            <person name="Wortman J."/>
            <person name="Nusbaum C."/>
            <person name="Birren B."/>
        </authorList>
    </citation>
    <scope>NUCLEOTIDE SEQUENCE [LARGE SCALE GENOMIC DNA]</scope>
    <source>
        <strain evidence="2 3">Schu S4</strain>
    </source>
</reference>
<evidence type="ECO:0000313" key="2">
    <source>
        <dbReference type="EMBL" id="EZK39294.1"/>
    </source>
</evidence>
<accession>A0AAD3AUU4</accession>